<evidence type="ECO:0000256" key="10">
    <source>
        <dbReference type="ARBA" id="ARBA00033237"/>
    </source>
</evidence>
<dbReference type="Gene3D" id="3.50.7.10">
    <property type="entry name" value="GroEL"/>
    <property type="match status" value="1"/>
</dbReference>
<comment type="function">
    <text evidence="9">Molecular chaperone; assists the folding of proteins upon ATP hydrolysis. Known to play a role, in vitro, in the folding of actin and tubulin.</text>
</comment>
<comment type="similarity">
    <text evidence="2 11">Belongs to the TCP-1 chaperonin family.</text>
</comment>
<evidence type="ECO:0000256" key="5">
    <source>
        <dbReference type="ARBA" id="ARBA00022490"/>
    </source>
</evidence>
<sequence>MVSLNPVQILKYEAEEEKAEIARLSSFVGAIAVGELVKSTLGPKGMDKILVAQGRSYGAVEVTNDGATILKHIGVDNPAAKILVDISKVQDDEVGDGTTSVTVLAAELLKEAERLIGMKLHPQTIIAGWRKATEVAREALTCVAKDNSANPEKFKEDLFNIACTTLGSKILAQYRDHFAKLAVDAVLRLRGSGNLEAIQIIKKLGLTLLDSYLDEGFLLDKKPGVHQPKRVENARILIANTPMDTDKIKVFGSQVRVDGVSKVAELELAEKQKMKEKVDMILKHNINVFINRQLIYNYPEQLFSDVGVMAIEHADFDGIERLALVTGGEIVSTFSNPESAKLGHCDLIEQVMIGEDKLLKFSGVPLGEACSIILRGATQQILDEAERSLHDALCVLQQTVKETRIVFGGGMISLSLSLSLSVIRKSVKCIINELCFDGRMVLFVGSSEMVMATAVLKAAGETPGKEAVAMEAFAHALMQLPTIIADNGGFDSAQLVSELRAAHNLNKHTYGIDMINGKIACMEQLGITEAYQVKRQVLLSASEAAEMIVRVDNIIKAAPRKRVPDNHPC</sequence>
<evidence type="ECO:0000313" key="12">
    <source>
        <dbReference type="EMBL" id="CAD7242906.1"/>
    </source>
</evidence>
<keyword evidence="7 11" id="KW-0067">ATP-binding</keyword>
<evidence type="ECO:0000256" key="3">
    <source>
        <dbReference type="ARBA" id="ARBA00011531"/>
    </source>
</evidence>
<evidence type="ECO:0000256" key="4">
    <source>
        <dbReference type="ARBA" id="ARBA00018961"/>
    </source>
</evidence>
<protein>
    <recommendedName>
        <fullName evidence="4">T-complex protein 1 subunit beta</fullName>
    </recommendedName>
    <alternativeName>
        <fullName evidence="10">CCT-beta</fullName>
    </alternativeName>
</protein>
<dbReference type="InterPro" id="IPR002423">
    <property type="entry name" value="Cpn60/GroEL/TCP-1"/>
</dbReference>
<reference evidence="12" key="1">
    <citation type="submission" date="2020-11" db="EMBL/GenBank/DDBJ databases">
        <authorList>
            <person name="Tran Van P."/>
        </authorList>
    </citation>
    <scope>NUCLEOTIDE SEQUENCE</scope>
</reference>
<comment type="subunit">
    <text evidence="3">Heterooligomeric complex of about 850 to 900 kDa that forms two stacked rings, 12 to 16 nm in diameter.</text>
</comment>
<keyword evidence="13" id="KW-1185">Reference proteome</keyword>
<dbReference type="InterPro" id="IPR027410">
    <property type="entry name" value="TCP-1-like_intermed_sf"/>
</dbReference>
<dbReference type="SUPFAM" id="SSF52029">
    <property type="entry name" value="GroEL apical domain-like"/>
    <property type="match status" value="1"/>
</dbReference>
<dbReference type="PROSITE" id="PS00995">
    <property type="entry name" value="TCP1_3"/>
    <property type="match status" value="1"/>
</dbReference>
<proteinExistence type="inferred from homology"/>
<dbReference type="EMBL" id="LR899850">
    <property type="protein sequence ID" value="CAD7242906.1"/>
    <property type="molecule type" value="Genomic_DNA"/>
</dbReference>
<keyword evidence="8 11" id="KW-0143">Chaperone</keyword>
<accession>A0A7R8X949</accession>
<dbReference type="PROSITE" id="PS00751">
    <property type="entry name" value="TCP1_2"/>
    <property type="match status" value="1"/>
</dbReference>
<evidence type="ECO:0000256" key="7">
    <source>
        <dbReference type="ARBA" id="ARBA00022840"/>
    </source>
</evidence>
<evidence type="ECO:0000313" key="13">
    <source>
        <dbReference type="Proteomes" id="UP000677054"/>
    </source>
</evidence>
<evidence type="ECO:0000256" key="9">
    <source>
        <dbReference type="ARBA" id="ARBA00024677"/>
    </source>
</evidence>
<dbReference type="OrthoDB" id="10259763at2759"/>
<evidence type="ECO:0000256" key="1">
    <source>
        <dbReference type="ARBA" id="ARBA00004496"/>
    </source>
</evidence>
<evidence type="ECO:0000256" key="11">
    <source>
        <dbReference type="RuleBase" id="RU004187"/>
    </source>
</evidence>
<dbReference type="Gene3D" id="3.30.260.10">
    <property type="entry name" value="TCP-1-like chaperonin intermediate domain"/>
    <property type="match status" value="1"/>
</dbReference>
<dbReference type="PROSITE" id="PS00750">
    <property type="entry name" value="TCP1_1"/>
    <property type="match status" value="1"/>
</dbReference>
<dbReference type="InterPro" id="IPR017998">
    <property type="entry name" value="Chaperone_TCP-1"/>
</dbReference>
<dbReference type="GO" id="GO:0051082">
    <property type="term" value="F:unfolded protein binding"/>
    <property type="evidence" value="ECO:0007669"/>
    <property type="project" value="InterPro"/>
</dbReference>
<evidence type="ECO:0000256" key="6">
    <source>
        <dbReference type="ARBA" id="ARBA00022741"/>
    </source>
</evidence>
<dbReference type="FunFam" id="3.50.7.10:FF:000002">
    <property type="entry name" value="T-complex protein 1 subunit beta"/>
    <property type="match status" value="1"/>
</dbReference>
<dbReference type="FunFam" id="1.10.560.10:FF:000017">
    <property type="entry name" value="T-complex protein 1 subunit eta"/>
    <property type="match status" value="1"/>
</dbReference>
<dbReference type="SUPFAM" id="SSF54849">
    <property type="entry name" value="GroEL-intermediate domain like"/>
    <property type="match status" value="1"/>
</dbReference>
<dbReference type="PANTHER" id="PTHR11353">
    <property type="entry name" value="CHAPERONIN"/>
    <property type="match status" value="1"/>
</dbReference>
<dbReference type="NCBIfam" id="TIGR02341">
    <property type="entry name" value="chap_CCT_beta"/>
    <property type="match status" value="1"/>
</dbReference>
<dbReference type="GO" id="GO:0005524">
    <property type="term" value="F:ATP binding"/>
    <property type="evidence" value="ECO:0007669"/>
    <property type="project" value="UniProtKB-KW"/>
</dbReference>
<dbReference type="PRINTS" id="PR00304">
    <property type="entry name" value="TCOMPLEXTCP1"/>
</dbReference>
<name>A0A7R8X949_9CRUS</name>
<dbReference type="InterPro" id="IPR027409">
    <property type="entry name" value="GroEL-like_apical_dom_sf"/>
</dbReference>
<dbReference type="GO" id="GO:0140662">
    <property type="term" value="F:ATP-dependent protein folding chaperone"/>
    <property type="evidence" value="ECO:0007669"/>
    <property type="project" value="InterPro"/>
</dbReference>
<dbReference type="Gene3D" id="1.10.560.10">
    <property type="entry name" value="GroEL-like equatorial domain"/>
    <property type="match status" value="2"/>
</dbReference>
<dbReference type="Proteomes" id="UP000677054">
    <property type="component" value="Unassembled WGS sequence"/>
</dbReference>
<dbReference type="GO" id="GO:0005832">
    <property type="term" value="C:chaperonin-containing T-complex"/>
    <property type="evidence" value="ECO:0007669"/>
    <property type="project" value="InterPro"/>
</dbReference>
<keyword evidence="5" id="KW-0963">Cytoplasm</keyword>
<dbReference type="SUPFAM" id="SSF48592">
    <property type="entry name" value="GroEL equatorial domain-like"/>
    <property type="match status" value="1"/>
</dbReference>
<dbReference type="InterPro" id="IPR002194">
    <property type="entry name" value="Chaperonin_TCP-1_CS"/>
</dbReference>
<dbReference type="GO" id="GO:0016887">
    <property type="term" value="F:ATP hydrolysis activity"/>
    <property type="evidence" value="ECO:0007669"/>
    <property type="project" value="InterPro"/>
</dbReference>
<dbReference type="InterPro" id="IPR012716">
    <property type="entry name" value="Chap_CCT_beta"/>
</dbReference>
<organism evidence="12">
    <name type="scientific">Darwinula stevensoni</name>
    <dbReference type="NCBI Taxonomy" id="69355"/>
    <lineage>
        <taxon>Eukaryota</taxon>
        <taxon>Metazoa</taxon>
        <taxon>Ecdysozoa</taxon>
        <taxon>Arthropoda</taxon>
        <taxon>Crustacea</taxon>
        <taxon>Oligostraca</taxon>
        <taxon>Ostracoda</taxon>
        <taxon>Podocopa</taxon>
        <taxon>Podocopida</taxon>
        <taxon>Darwinulocopina</taxon>
        <taxon>Darwinuloidea</taxon>
        <taxon>Darwinulidae</taxon>
        <taxon>Darwinula</taxon>
    </lineage>
</organism>
<dbReference type="EMBL" id="CAJPEV010000333">
    <property type="protein sequence ID" value="CAG0884126.1"/>
    <property type="molecule type" value="Genomic_DNA"/>
</dbReference>
<dbReference type="FunFam" id="1.10.560.10:FF:000045">
    <property type="entry name" value="T-complex protein 1 subunit eta"/>
    <property type="match status" value="1"/>
</dbReference>
<evidence type="ECO:0000256" key="8">
    <source>
        <dbReference type="ARBA" id="ARBA00023186"/>
    </source>
</evidence>
<dbReference type="CDD" id="cd03336">
    <property type="entry name" value="TCP1_beta"/>
    <property type="match status" value="1"/>
</dbReference>
<dbReference type="FunFam" id="3.30.260.10:FF:000025">
    <property type="entry name" value="Chaperonin containing TCP1 subunit 2"/>
    <property type="match status" value="1"/>
</dbReference>
<evidence type="ECO:0000256" key="2">
    <source>
        <dbReference type="ARBA" id="ARBA00008020"/>
    </source>
</evidence>
<keyword evidence="6 11" id="KW-0547">Nucleotide-binding</keyword>
<dbReference type="Pfam" id="PF00118">
    <property type="entry name" value="Cpn60_TCP1"/>
    <property type="match status" value="1"/>
</dbReference>
<dbReference type="InterPro" id="IPR027413">
    <property type="entry name" value="GROEL-like_equatorial_sf"/>
</dbReference>
<dbReference type="AlphaFoldDB" id="A0A7R8X949"/>
<gene>
    <name evidence="12" type="ORF">DSTB1V02_LOCUS2847</name>
</gene>
<comment type="subcellular location">
    <subcellularLocation>
        <location evidence="1">Cytoplasm</location>
    </subcellularLocation>
</comment>